<dbReference type="InterPro" id="IPR007410">
    <property type="entry name" value="LpqE-like"/>
</dbReference>
<dbReference type="eggNOG" id="COG2847">
    <property type="taxonomic scope" value="Bacteria"/>
</dbReference>
<feature type="signal peptide" evidence="2">
    <location>
        <begin position="1"/>
        <end position="28"/>
    </location>
</feature>
<dbReference type="InterPro" id="IPR058248">
    <property type="entry name" value="Lxx211020-like"/>
</dbReference>
<feature type="compositionally biased region" description="Acidic residues" evidence="1">
    <location>
        <begin position="181"/>
        <end position="195"/>
    </location>
</feature>
<proteinExistence type="predicted"/>
<evidence type="ECO:0000313" key="4">
    <source>
        <dbReference type="Proteomes" id="UP000006242"/>
    </source>
</evidence>
<keyword evidence="4" id="KW-1185">Reference proteome</keyword>
<evidence type="ECO:0000313" key="3">
    <source>
        <dbReference type="EMBL" id="ERJ20013.1"/>
    </source>
</evidence>
<organism evidence="3 4">
    <name type="scientific">Salinisphaera shabanensis E1L3A</name>
    <dbReference type="NCBI Taxonomy" id="1033802"/>
    <lineage>
        <taxon>Bacteria</taxon>
        <taxon>Pseudomonadati</taxon>
        <taxon>Pseudomonadota</taxon>
        <taxon>Gammaproteobacteria</taxon>
        <taxon>Salinisphaerales</taxon>
        <taxon>Salinisphaeraceae</taxon>
        <taxon>Salinisphaera</taxon>
    </lineage>
</organism>
<accession>U2G194</accession>
<protein>
    <recommendedName>
        <fullName evidence="5">Copper chaperone PCu(A)C</fullName>
    </recommendedName>
</protein>
<reference evidence="3 4" key="1">
    <citation type="journal article" date="2011" name="J. Bacteriol.">
        <title>Genome sequence of Salinisphaera shabanensis, a gammaproteobacterium from the harsh, variable environment of the brine-seawater interface of the Shaban Deep in the Red Sea.</title>
        <authorList>
            <person name="Antunes A."/>
            <person name="Alam I."/>
            <person name="Bajic V.B."/>
            <person name="Stingl U."/>
        </authorList>
    </citation>
    <scope>NUCLEOTIDE SEQUENCE [LARGE SCALE GENOMIC DNA]</scope>
    <source>
        <strain evidence="3 4">E1L3A</strain>
    </source>
</reference>
<dbReference type="SUPFAM" id="SSF110087">
    <property type="entry name" value="DR1885-like metal-binding protein"/>
    <property type="match status" value="1"/>
</dbReference>
<sequence length="208" mass="21229">MKRVLIGARARQGLVFTLAGVLSLPLVACGTSEAPDCGSLSAADPWVRVAPEGADVMGAYFTLSNDGDDKVIVNGVSSSQFDRAEMHETVVNEGGQASMHPIEQVVVGPGEQVAFESGGRHVMLFSPSQAYAAGDQVELILACGSDQAELPIAATVRADGPGSDMSHGGHDMDGMGHGNGADEDASEPDLSDDADSAGNANEDSASAE</sequence>
<reference evidence="3 4" key="2">
    <citation type="journal article" date="2013" name="PLoS ONE">
        <title>INDIGO - INtegrated Data Warehouse of MIcrobial GenOmes with Examples from the Red Sea Extremophiles.</title>
        <authorList>
            <person name="Alam I."/>
            <person name="Antunes A."/>
            <person name="Kamau A.A."/>
            <person name="Ba Alawi W."/>
            <person name="Kalkatawi M."/>
            <person name="Stingl U."/>
            <person name="Bajic V.B."/>
        </authorList>
    </citation>
    <scope>NUCLEOTIDE SEQUENCE [LARGE SCALE GENOMIC DNA]</scope>
    <source>
        <strain evidence="3 4">E1L3A</strain>
    </source>
</reference>
<comment type="caution">
    <text evidence="3">The sequence shown here is derived from an EMBL/GenBank/DDBJ whole genome shotgun (WGS) entry which is preliminary data.</text>
</comment>
<evidence type="ECO:0000256" key="2">
    <source>
        <dbReference type="SAM" id="SignalP"/>
    </source>
</evidence>
<dbReference type="AlphaFoldDB" id="U2G194"/>
<dbReference type="PANTHER" id="PTHR36302:SF1">
    <property type="entry name" value="COPPER CHAPERONE PCU(A)C"/>
    <property type="match status" value="1"/>
</dbReference>
<name>U2G194_9GAMM</name>
<dbReference type="EMBL" id="AFNV02000005">
    <property type="protein sequence ID" value="ERJ20013.1"/>
    <property type="molecule type" value="Genomic_DNA"/>
</dbReference>
<dbReference type="Proteomes" id="UP000006242">
    <property type="component" value="Unassembled WGS sequence"/>
</dbReference>
<dbReference type="STRING" id="1033802.SSPSH_000877"/>
<dbReference type="InterPro" id="IPR036182">
    <property type="entry name" value="PCuAC_sf"/>
</dbReference>
<feature type="region of interest" description="Disordered" evidence="1">
    <location>
        <begin position="157"/>
        <end position="208"/>
    </location>
</feature>
<feature type="chain" id="PRO_5004628192" description="Copper chaperone PCu(A)C" evidence="2">
    <location>
        <begin position="29"/>
        <end position="208"/>
    </location>
</feature>
<dbReference type="Gene3D" id="2.60.40.1890">
    <property type="entry name" value="PCu(A)C copper chaperone"/>
    <property type="match status" value="1"/>
</dbReference>
<dbReference type="OrthoDB" id="9796962at2"/>
<dbReference type="PANTHER" id="PTHR36302">
    <property type="entry name" value="BLR7088 PROTEIN"/>
    <property type="match status" value="1"/>
</dbReference>
<evidence type="ECO:0000256" key="1">
    <source>
        <dbReference type="SAM" id="MobiDB-lite"/>
    </source>
</evidence>
<gene>
    <name evidence="3" type="ORF">SSPSH_000877</name>
</gene>
<keyword evidence="2" id="KW-0732">Signal</keyword>
<dbReference type="Pfam" id="PF04314">
    <property type="entry name" value="PCuAC"/>
    <property type="match status" value="1"/>
</dbReference>
<feature type="compositionally biased region" description="Polar residues" evidence="1">
    <location>
        <begin position="198"/>
        <end position="208"/>
    </location>
</feature>
<evidence type="ECO:0008006" key="5">
    <source>
        <dbReference type="Google" id="ProtNLM"/>
    </source>
</evidence>
<dbReference type="RefSeq" id="WP_021031404.1">
    <property type="nucleotide sequence ID" value="NZ_AFNV02000005.1"/>
</dbReference>